<evidence type="ECO:0000313" key="8">
    <source>
        <dbReference type="Proteomes" id="UP000176037"/>
    </source>
</evidence>
<dbReference type="GO" id="GO:0047804">
    <property type="term" value="F:cysteine-S-conjugate beta-lyase activity"/>
    <property type="evidence" value="ECO:0007669"/>
    <property type="project" value="UniProtKB-EC"/>
</dbReference>
<dbReference type="InterPro" id="IPR015422">
    <property type="entry name" value="PyrdxlP-dep_Trfase_small"/>
</dbReference>
<dbReference type="RefSeq" id="WP_070178279.1">
    <property type="nucleotide sequence ID" value="NZ_BMJR01000005.1"/>
</dbReference>
<dbReference type="STRING" id="1856405.BFC17_06260"/>
<comment type="cofactor">
    <cofactor evidence="1">
        <name>pyridoxal 5'-phosphate</name>
        <dbReference type="ChEBI" id="CHEBI:597326"/>
    </cofactor>
</comment>
<dbReference type="PANTHER" id="PTHR43525:SF1">
    <property type="entry name" value="PROTEIN MALY"/>
    <property type="match status" value="1"/>
</dbReference>
<protein>
    <recommendedName>
        <fullName evidence="2">cysteine-S-conjugate beta-lyase</fullName>
        <ecNumber evidence="2">4.4.1.13</ecNumber>
    </recommendedName>
</protein>
<keyword evidence="8" id="KW-1185">Reference proteome</keyword>
<dbReference type="EC" id="4.4.1.13" evidence="2"/>
<dbReference type="NCBIfam" id="TIGR04350">
    <property type="entry name" value="C_S_lyase_PatB"/>
    <property type="match status" value="1"/>
</dbReference>
<evidence type="ECO:0000256" key="4">
    <source>
        <dbReference type="ARBA" id="ARBA00023239"/>
    </source>
</evidence>
<evidence type="ECO:0000256" key="1">
    <source>
        <dbReference type="ARBA" id="ARBA00001933"/>
    </source>
</evidence>
<dbReference type="InterPro" id="IPR027619">
    <property type="entry name" value="C-S_lyase_PatB-like"/>
</dbReference>
<dbReference type="OrthoDB" id="3224382at2"/>
<comment type="similarity">
    <text evidence="5">Belongs to the class-II pyridoxal-phosphate-dependent aminotransferase family. MalY/PatB cystathionine beta-lyase subfamily.</text>
</comment>
<evidence type="ECO:0000256" key="2">
    <source>
        <dbReference type="ARBA" id="ARBA00012224"/>
    </source>
</evidence>
<dbReference type="Proteomes" id="UP000176037">
    <property type="component" value="Unassembled WGS sequence"/>
</dbReference>
<name>A0A1E8FA12_9ALTE</name>
<reference evidence="7 8" key="1">
    <citation type="submission" date="2016-09" db="EMBL/GenBank/DDBJ databases">
        <title>Alteromonas lipolytica, a new species isolated from sea water.</title>
        <authorList>
            <person name="Wu Y.-H."/>
            <person name="Cheng H."/>
            <person name="Xu X.-W."/>
        </authorList>
    </citation>
    <scope>NUCLEOTIDE SEQUENCE [LARGE SCALE GENOMIC DNA]</scope>
    <source>
        <strain evidence="7 8">JW12</strain>
    </source>
</reference>
<comment type="caution">
    <text evidence="7">The sequence shown here is derived from an EMBL/GenBank/DDBJ whole genome shotgun (WGS) entry which is preliminary data.</text>
</comment>
<organism evidence="7 8">
    <name type="scientific">Alteromonas lipolytica</name>
    <dbReference type="NCBI Taxonomy" id="1856405"/>
    <lineage>
        <taxon>Bacteria</taxon>
        <taxon>Pseudomonadati</taxon>
        <taxon>Pseudomonadota</taxon>
        <taxon>Gammaproteobacteria</taxon>
        <taxon>Alteromonadales</taxon>
        <taxon>Alteromonadaceae</taxon>
        <taxon>Alteromonas/Salinimonas group</taxon>
        <taxon>Alteromonas</taxon>
    </lineage>
</organism>
<dbReference type="Pfam" id="PF00155">
    <property type="entry name" value="Aminotran_1_2"/>
    <property type="match status" value="1"/>
</dbReference>
<evidence type="ECO:0000259" key="6">
    <source>
        <dbReference type="Pfam" id="PF00155"/>
    </source>
</evidence>
<dbReference type="InterPro" id="IPR015424">
    <property type="entry name" value="PyrdxlP-dep_Trfase"/>
</dbReference>
<keyword evidence="7" id="KW-0032">Aminotransferase</keyword>
<evidence type="ECO:0000256" key="3">
    <source>
        <dbReference type="ARBA" id="ARBA00022898"/>
    </source>
</evidence>
<dbReference type="InterPro" id="IPR004839">
    <property type="entry name" value="Aminotransferase_I/II_large"/>
</dbReference>
<evidence type="ECO:0000256" key="5">
    <source>
        <dbReference type="ARBA" id="ARBA00037974"/>
    </source>
</evidence>
<keyword evidence="3" id="KW-0663">Pyridoxal phosphate</keyword>
<dbReference type="PANTHER" id="PTHR43525">
    <property type="entry name" value="PROTEIN MALY"/>
    <property type="match status" value="1"/>
</dbReference>
<sequence>MSQFENTPDRRDFWTFKWQKYAGQDVLPCWVADTEFRCAEPILHAMQKQTEYGNFGYSLPAQHKPANDAVVRWLKDKHDWAIEADWIVWTPGVVPAFNVAIKAYCEAGDKVLIQTPNYPPLLAAPGLNGTERVPIPTKLEADRWTIDLEELEKQAADPKCKLMILCNPMNPVGSVMTESEISRIAQICERNDVLLCSDEIHCDLILEEGVSHIPAGRVNALTERSITLMAASKTFNIAGLGTSFAIIPNATLRRQFTQGAAGIVPWANVMGLVATAAAFTECDDWLTEQIAYLRGNRDYLVERINAIDGLKVVSADATFLAWIDASGLGVEDVLKWCESKGVGPSPGRDFGEPDYFRINFGCSRAMLTEILDRLSA</sequence>
<keyword evidence="7" id="KW-0808">Transferase</keyword>
<keyword evidence="4" id="KW-0456">Lyase</keyword>
<dbReference type="CDD" id="cd00609">
    <property type="entry name" value="AAT_like"/>
    <property type="match status" value="1"/>
</dbReference>
<dbReference type="InterPro" id="IPR051798">
    <property type="entry name" value="Class-II_PLP-Dep_Aminotrans"/>
</dbReference>
<dbReference type="GO" id="GO:0008483">
    <property type="term" value="F:transaminase activity"/>
    <property type="evidence" value="ECO:0007669"/>
    <property type="project" value="UniProtKB-KW"/>
</dbReference>
<dbReference type="EMBL" id="MJIC01000016">
    <property type="protein sequence ID" value="OFI32751.1"/>
    <property type="molecule type" value="Genomic_DNA"/>
</dbReference>
<feature type="domain" description="Aminotransferase class I/classII large" evidence="6">
    <location>
        <begin position="42"/>
        <end position="374"/>
    </location>
</feature>
<dbReference type="Gene3D" id="3.90.1150.10">
    <property type="entry name" value="Aspartate Aminotransferase, domain 1"/>
    <property type="match status" value="1"/>
</dbReference>
<evidence type="ECO:0000313" key="7">
    <source>
        <dbReference type="EMBL" id="OFI32751.1"/>
    </source>
</evidence>
<accession>A0A1E8FA12</accession>
<dbReference type="AlphaFoldDB" id="A0A1E8FA12"/>
<dbReference type="GO" id="GO:0030170">
    <property type="term" value="F:pyridoxal phosphate binding"/>
    <property type="evidence" value="ECO:0007669"/>
    <property type="project" value="InterPro"/>
</dbReference>
<dbReference type="InterPro" id="IPR015421">
    <property type="entry name" value="PyrdxlP-dep_Trfase_major"/>
</dbReference>
<proteinExistence type="inferred from homology"/>
<dbReference type="SUPFAM" id="SSF53383">
    <property type="entry name" value="PLP-dependent transferases"/>
    <property type="match status" value="1"/>
</dbReference>
<dbReference type="Gene3D" id="3.40.640.10">
    <property type="entry name" value="Type I PLP-dependent aspartate aminotransferase-like (Major domain)"/>
    <property type="match status" value="1"/>
</dbReference>
<gene>
    <name evidence="7" type="ORF">BFC17_06260</name>
</gene>